<organism evidence="3 4">
    <name type="scientific">Pseudomonas fluorescens</name>
    <dbReference type="NCBI Taxonomy" id="294"/>
    <lineage>
        <taxon>Bacteria</taxon>
        <taxon>Pseudomonadati</taxon>
        <taxon>Pseudomonadota</taxon>
        <taxon>Gammaproteobacteria</taxon>
        <taxon>Pseudomonadales</taxon>
        <taxon>Pseudomonadaceae</taxon>
        <taxon>Pseudomonas</taxon>
    </lineage>
</organism>
<evidence type="ECO:0000313" key="3">
    <source>
        <dbReference type="EMBL" id="ALI03337.1"/>
    </source>
</evidence>
<dbReference type="Gene3D" id="3.30.2140.10">
    <property type="entry name" value="Arylamine N-acetyltransferase"/>
    <property type="match status" value="1"/>
</dbReference>
<dbReference type="PANTHER" id="PTHR11786:SF0">
    <property type="entry name" value="ARYLAMINE N-ACETYLTRANSFERASE 4-RELATED"/>
    <property type="match status" value="1"/>
</dbReference>
<reference evidence="4" key="1">
    <citation type="submission" date="2015-09" db="EMBL/GenBank/DDBJ databases">
        <title>Whole genome sequence of Pseudomonas fluorescens FW300-N2E3.</title>
        <authorList>
            <person name="Ray J."/>
            <person name="Melnyk R."/>
            <person name="Deutschbauer A."/>
        </authorList>
    </citation>
    <scope>NUCLEOTIDE SEQUENCE [LARGE SCALE GENOMIC DNA]</scope>
    <source>
        <strain evidence="4">FW300-N2E3</strain>
    </source>
</reference>
<dbReference type="OrthoDB" id="7181050at2"/>
<dbReference type="InterPro" id="IPR001447">
    <property type="entry name" value="Arylamine_N-AcTrfase"/>
</dbReference>
<evidence type="ECO:0000313" key="4">
    <source>
        <dbReference type="Proteomes" id="UP000066487"/>
    </source>
</evidence>
<dbReference type="GO" id="GO:0016407">
    <property type="term" value="F:acetyltransferase activity"/>
    <property type="evidence" value="ECO:0007669"/>
    <property type="project" value="InterPro"/>
</dbReference>
<dbReference type="EMBL" id="CP012830">
    <property type="protein sequence ID" value="ALI03337.1"/>
    <property type="molecule type" value="Genomic_DNA"/>
</dbReference>
<keyword evidence="3" id="KW-0808">Transferase</keyword>
<gene>
    <name evidence="3" type="ORF">AO353_20475</name>
</gene>
<dbReference type="RefSeq" id="WP_054596595.1">
    <property type="nucleotide sequence ID" value="NZ_CP012830.1"/>
</dbReference>
<sequence>MIQAELSNVDLYLKRLGYDTPPSPTLDTLRELQSRHTATFPFETLSTMLWVPVPIDLPSVERKVLHDGRGGYCYELNNMFLALLQQLGFEARGITGRVVMGGPEDALTARTHRLSLVTLDGVRYIADVGFGGMVPTAPLRLDTEEEQPTGHEPYRIVRQDSSYALRAKVAGEWRPMYVFDLQVQSDIDYQIGNWYASTHPDSPFRGQLKVARTGPGMRRTLNNGSYAIHRMGQESERRQLTNADEVIAVLEREFDIRVPQHPELRQVLAQLVSSSERPD</sequence>
<proteinExistence type="inferred from homology"/>
<accession>A0A0N9VX80</accession>
<reference evidence="3 4" key="2">
    <citation type="journal article" date="2018" name="Nature">
        <title>Mutant phenotypes for thousands of bacterial genes of unknown function.</title>
        <authorList>
            <person name="Price M.N."/>
            <person name="Wetmore K.M."/>
            <person name="Waters R.J."/>
            <person name="Callaghan M."/>
            <person name="Ray J."/>
            <person name="Liu H."/>
            <person name="Kuehl J.V."/>
            <person name="Melnyk R.A."/>
            <person name="Lamson J.S."/>
            <person name="Suh Y."/>
            <person name="Carlson H.K."/>
            <person name="Esquivel Z."/>
            <person name="Sadeeshkumar H."/>
            <person name="Chakraborty R."/>
            <person name="Zane G.M."/>
            <person name="Rubin B.E."/>
            <person name="Wall J.D."/>
            <person name="Visel A."/>
            <person name="Bristow J."/>
            <person name="Blow M.J."/>
            <person name="Arkin A.P."/>
            <person name="Deutschbauer A.M."/>
        </authorList>
    </citation>
    <scope>NUCLEOTIDE SEQUENCE [LARGE SCALE GENOMIC DNA]</scope>
    <source>
        <strain evidence="3 4">FW300-N2E3</strain>
    </source>
</reference>
<dbReference type="Proteomes" id="UP000066487">
    <property type="component" value="Chromosome"/>
</dbReference>
<name>A0A0N9VX80_PSEFL</name>
<evidence type="ECO:0000256" key="2">
    <source>
        <dbReference type="RuleBase" id="RU003452"/>
    </source>
</evidence>
<dbReference type="Gene3D" id="2.40.128.150">
    <property type="entry name" value="Cysteine proteinases"/>
    <property type="match status" value="1"/>
</dbReference>
<evidence type="ECO:0000256" key="1">
    <source>
        <dbReference type="ARBA" id="ARBA00006547"/>
    </source>
</evidence>
<dbReference type="SUPFAM" id="SSF54001">
    <property type="entry name" value="Cysteine proteinases"/>
    <property type="match status" value="1"/>
</dbReference>
<dbReference type="PRINTS" id="PR01543">
    <property type="entry name" value="ANATRNSFRASE"/>
</dbReference>
<comment type="similarity">
    <text evidence="1 2">Belongs to the arylamine N-acetyltransferase family.</text>
</comment>
<dbReference type="AlphaFoldDB" id="A0A0N9VX80"/>
<dbReference type="Pfam" id="PF00797">
    <property type="entry name" value="Acetyltransf_2"/>
    <property type="match status" value="1"/>
</dbReference>
<protein>
    <submittedName>
        <fullName evidence="3">N-hydroxyarylamine O-acetyltransferase</fullName>
    </submittedName>
</protein>
<dbReference type="PANTHER" id="PTHR11786">
    <property type="entry name" value="N-HYDROXYARYLAMINE O-ACETYLTRANSFERASE"/>
    <property type="match status" value="1"/>
</dbReference>
<dbReference type="InterPro" id="IPR038765">
    <property type="entry name" value="Papain-like_cys_pep_sf"/>
</dbReference>